<dbReference type="EMBL" id="BAFK01000023">
    <property type="protein sequence ID" value="GAB60175.1"/>
    <property type="molecule type" value="Genomic_DNA"/>
</dbReference>
<proteinExistence type="predicted"/>
<dbReference type="Proteomes" id="UP000004374">
    <property type="component" value="Unassembled WGS sequence"/>
</dbReference>
<dbReference type="InterPro" id="IPR027417">
    <property type="entry name" value="P-loop_NTPase"/>
</dbReference>
<gene>
    <name evidence="1" type="ORF">RNAN_3193</name>
</gene>
<organism evidence="1 2">
    <name type="scientific">Rheinheimera nanhaiensis E407-8</name>
    <dbReference type="NCBI Taxonomy" id="562729"/>
    <lineage>
        <taxon>Bacteria</taxon>
        <taxon>Pseudomonadati</taxon>
        <taxon>Pseudomonadota</taxon>
        <taxon>Gammaproteobacteria</taxon>
        <taxon>Chromatiales</taxon>
        <taxon>Chromatiaceae</taxon>
        <taxon>Rheinheimera</taxon>
    </lineage>
</organism>
<protein>
    <recommendedName>
        <fullName evidence="3">Cell division inhibitor SulA</fullName>
    </recommendedName>
</protein>
<dbReference type="STRING" id="562729.RNAN_3193"/>
<dbReference type="AlphaFoldDB" id="I1E1J7"/>
<dbReference type="SUPFAM" id="SSF52540">
    <property type="entry name" value="P-loop containing nucleoside triphosphate hydrolases"/>
    <property type="match status" value="1"/>
</dbReference>
<evidence type="ECO:0008006" key="3">
    <source>
        <dbReference type="Google" id="ProtNLM"/>
    </source>
</evidence>
<dbReference type="InterPro" id="IPR004596">
    <property type="entry name" value="Cell_div_suppressor_SulA"/>
</dbReference>
<dbReference type="Gene3D" id="3.40.50.300">
    <property type="entry name" value="P-loop containing nucleotide triphosphate hydrolases"/>
    <property type="match status" value="1"/>
</dbReference>
<keyword evidence="2" id="KW-1185">Reference proteome</keyword>
<sequence>MYNHLSGISLNNAAESLVTLSKPSQASYMAGSARADDTQDNLLQLLKRSENTPGWILLIAPNNLPSKSWLTRYQLPLNKILVIHEKQISDLNATLVRALSSGTCQLVVNFAKALCPGALPCCQQLAKVNNVLFYQAEQLSGMTLPH</sequence>
<dbReference type="Pfam" id="PF03846">
    <property type="entry name" value="SulA"/>
    <property type="match status" value="1"/>
</dbReference>
<evidence type="ECO:0000313" key="2">
    <source>
        <dbReference type="Proteomes" id="UP000004374"/>
    </source>
</evidence>
<dbReference type="OrthoDB" id="5769392at2"/>
<reference evidence="1 2" key="1">
    <citation type="journal article" date="2012" name="J. Bacteriol.">
        <title>Genome Sequence of the Protease-Producing Bacterium Rheinheimera nanhaiensis E407-8T, Isolated from Deep-Sea Sediment of the South China Sea.</title>
        <authorList>
            <person name="Zhang X.-Y."/>
            <person name="Zhang Y.-J."/>
            <person name="Qin Q.-L."/>
            <person name="Xie B.-B."/>
            <person name="Chen X.-L."/>
            <person name="Zhou B.-C."/>
            <person name="Zhang Y.-Z."/>
        </authorList>
    </citation>
    <scope>NUCLEOTIDE SEQUENCE [LARGE SCALE GENOMIC DNA]</scope>
    <source>
        <strain evidence="1 2">E407-8</strain>
    </source>
</reference>
<evidence type="ECO:0000313" key="1">
    <source>
        <dbReference type="EMBL" id="GAB60175.1"/>
    </source>
</evidence>
<dbReference type="RefSeq" id="WP_008223491.1">
    <property type="nucleotide sequence ID" value="NZ_BAFK01000023.1"/>
</dbReference>
<dbReference type="GO" id="GO:0051782">
    <property type="term" value="P:negative regulation of cell division"/>
    <property type="evidence" value="ECO:0007669"/>
    <property type="project" value="InterPro"/>
</dbReference>
<name>I1E1J7_9GAMM</name>
<comment type="caution">
    <text evidence="1">The sequence shown here is derived from an EMBL/GenBank/DDBJ whole genome shotgun (WGS) entry which is preliminary data.</text>
</comment>
<dbReference type="GO" id="GO:0009432">
    <property type="term" value="P:SOS response"/>
    <property type="evidence" value="ECO:0007669"/>
    <property type="project" value="InterPro"/>
</dbReference>
<accession>I1E1J7</accession>